<feature type="transmembrane region" description="Helical" evidence="1">
    <location>
        <begin position="154"/>
        <end position="181"/>
    </location>
</feature>
<evidence type="ECO:0000313" key="3">
    <source>
        <dbReference type="Proteomes" id="UP000198287"/>
    </source>
</evidence>
<evidence type="ECO:0000313" key="2">
    <source>
        <dbReference type="EMBL" id="OXA54778.1"/>
    </source>
</evidence>
<feature type="transmembrane region" description="Helical" evidence="1">
    <location>
        <begin position="497"/>
        <end position="517"/>
    </location>
</feature>
<keyword evidence="1" id="KW-0472">Membrane</keyword>
<feature type="transmembrane region" description="Helical" evidence="1">
    <location>
        <begin position="89"/>
        <end position="111"/>
    </location>
</feature>
<evidence type="ECO:0000256" key="1">
    <source>
        <dbReference type="SAM" id="Phobius"/>
    </source>
</evidence>
<keyword evidence="1" id="KW-1133">Transmembrane helix</keyword>
<dbReference type="EMBL" id="LNIX01000005">
    <property type="protein sequence ID" value="OXA54778.1"/>
    <property type="molecule type" value="Genomic_DNA"/>
</dbReference>
<keyword evidence="3" id="KW-1185">Reference proteome</keyword>
<proteinExistence type="predicted"/>
<feature type="transmembrane region" description="Helical" evidence="1">
    <location>
        <begin position="56"/>
        <end position="77"/>
    </location>
</feature>
<feature type="transmembrane region" description="Helical" evidence="1">
    <location>
        <begin position="787"/>
        <end position="813"/>
    </location>
</feature>
<accession>A0A226EC47</accession>
<protein>
    <submittedName>
        <fullName evidence="2">Uncharacterized protein</fullName>
    </submittedName>
</protein>
<sequence length="837" mass="96578">MNFPYGLDTPLGVVRLVQFLYIEHYPFPYKLPYQFAYRKRILHLEMVPLRRWYEKLIPPLFLLGTIFLSAMSIYYLARDEDRIFQDIRFWWWICSIIACILCVIAYFIVILDKDQISLHAWETTVEFDWHVRKEFEIHSNLKYRKLLQNWDDGLVSLIISGFVLLSYCGIPVLALIMILVLELDPVSSPIRHVLSLVTIDGSFAVESAPSWQLGDVCTLHVKQFKNTSLHRNLLNLVVLHNLPARHVFTIWNSDSSWIVRPIFSFFEKCSVNVVILPENLQKIGTAHDYLATRASHITFADRSWINSLYILVATSCDSLGASVWLGHVVYVHFVNCPQLDGVHPPGIFPQFYFCKRCTSSWLPLTEKHSIFSEDPSKLESRRFIPLRLKFFGPCGWPDLASMDCLSRTAFSIQAKGPIYCLRNDFLLQLLAQRLNFSVRAVGTHLDDRTASNGHIEARSFSVVLPGHVNHVIFDGMVYNKFFYCMQREHEYFLKGSGLLTIISWTVWMLLALSLVVSGMLTYSKWLVILLNEGARRGGVLAGILSRSMFQMVQILLRQTDGGPIESKSRPFLTFLHVWLLVLTINYENVFTCNVILPEVETTYGNLPSLMVKGGYRVKRFMKKDVLEKFGPSGFTLPDETFITGIFKRAGMLRQFRKEAFIGISFEDFYKDTQLSVDEPNNKIASWVRGYESLMQLTHLQLNKGNRHNVKCFMISEPGADIPAFFITWTFLREFIARDVQKMRGAGLFVFWTGIEIFIHQSAKENRKPNKSADNSSNSFLKLDHLDVMFYLVGFMGSVGGLVFLVEVNVFGIVRRGVKRALWRIKKWRKGRWQRISS</sequence>
<reference evidence="2 3" key="1">
    <citation type="submission" date="2015-12" db="EMBL/GenBank/DDBJ databases">
        <title>The genome of Folsomia candida.</title>
        <authorList>
            <person name="Faddeeva A."/>
            <person name="Derks M.F."/>
            <person name="Anvar Y."/>
            <person name="Smit S."/>
            <person name="Van Straalen N."/>
            <person name="Roelofs D."/>
        </authorList>
    </citation>
    <scope>NUCLEOTIDE SEQUENCE [LARGE SCALE GENOMIC DNA]</scope>
    <source>
        <strain evidence="2 3">VU population</strain>
        <tissue evidence="2">Whole body</tissue>
    </source>
</reference>
<keyword evidence="1" id="KW-0812">Transmembrane</keyword>
<name>A0A226EC47_FOLCA</name>
<dbReference type="Proteomes" id="UP000198287">
    <property type="component" value="Unassembled WGS sequence"/>
</dbReference>
<comment type="caution">
    <text evidence="2">The sequence shown here is derived from an EMBL/GenBank/DDBJ whole genome shotgun (WGS) entry which is preliminary data.</text>
</comment>
<gene>
    <name evidence="2" type="ORF">Fcan01_10653</name>
</gene>
<organism evidence="2 3">
    <name type="scientific">Folsomia candida</name>
    <name type="common">Springtail</name>
    <dbReference type="NCBI Taxonomy" id="158441"/>
    <lineage>
        <taxon>Eukaryota</taxon>
        <taxon>Metazoa</taxon>
        <taxon>Ecdysozoa</taxon>
        <taxon>Arthropoda</taxon>
        <taxon>Hexapoda</taxon>
        <taxon>Collembola</taxon>
        <taxon>Entomobryomorpha</taxon>
        <taxon>Isotomoidea</taxon>
        <taxon>Isotomidae</taxon>
        <taxon>Proisotominae</taxon>
        <taxon>Folsomia</taxon>
    </lineage>
</organism>
<dbReference type="AlphaFoldDB" id="A0A226EC47"/>